<feature type="binding site" evidence="12">
    <location>
        <position position="102"/>
    </location>
    <ligand>
        <name>UDP-N-acetyl-alpha-D-glucosamine</name>
        <dbReference type="ChEBI" id="CHEBI:57705"/>
    </ligand>
</feature>
<dbReference type="EC" id="2.5.1.7" evidence="12"/>
<comment type="catalytic activity">
    <reaction evidence="11 12">
        <text>phosphoenolpyruvate + UDP-N-acetyl-alpha-D-glucosamine = UDP-N-acetyl-3-O-(1-carboxyvinyl)-alpha-D-glucosamine + phosphate</text>
        <dbReference type="Rhea" id="RHEA:18681"/>
        <dbReference type="ChEBI" id="CHEBI:43474"/>
        <dbReference type="ChEBI" id="CHEBI:57705"/>
        <dbReference type="ChEBI" id="CHEBI:58702"/>
        <dbReference type="ChEBI" id="CHEBI:68483"/>
        <dbReference type="EC" id="2.5.1.7"/>
    </reaction>
</comment>
<dbReference type="GO" id="GO:0008360">
    <property type="term" value="P:regulation of cell shape"/>
    <property type="evidence" value="ECO:0007669"/>
    <property type="project" value="UniProtKB-KW"/>
</dbReference>
<dbReference type="NCBIfam" id="NF006873">
    <property type="entry name" value="PRK09369.1"/>
    <property type="match status" value="1"/>
</dbReference>
<keyword evidence="5 12" id="KW-0808">Transferase</keyword>
<organism evidence="14 15">
    <name type="scientific">Alsobacter soli</name>
    <dbReference type="NCBI Taxonomy" id="2109933"/>
    <lineage>
        <taxon>Bacteria</taxon>
        <taxon>Pseudomonadati</taxon>
        <taxon>Pseudomonadota</taxon>
        <taxon>Alphaproteobacteria</taxon>
        <taxon>Hyphomicrobiales</taxon>
        <taxon>Alsobacteraceae</taxon>
        <taxon>Alsobacter</taxon>
    </lineage>
</organism>
<name>A0A2T1HYR2_9HYPH</name>
<evidence type="ECO:0000256" key="1">
    <source>
        <dbReference type="ARBA" id="ARBA00004496"/>
    </source>
</evidence>
<evidence type="ECO:0000256" key="4">
    <source>
        <dbReference type="ARBA" id="ARBA00022618"/>
    </source>
</evidence>
<comment type="function">
    <text evidence="12">Cell wall formation. Adds enolpyruvyl to UDP-N-acetylglucosamine.</text>
</comment>
<comment type="caution">
    <text evidence="14">The sequence shown here is derived from an EMBL/GenBank/DDBJ whole genome shotgun (WGS) entry which is preliminary data.</text>
</comment>
<evidence type="ECO:0000313" key="14">
    <source>
        <dbReference type="EMBL" id="PSC06755.1"/>
    </source>
</evidence>
<keyword evidence="9 12" id="KW-0961">Cell wall biogenesis/degradation</keyword>
<dbReference type="Proteomes" id="UP000239772">
    <property type="component" value="Unassembled WGS sequence"/>
</dbReference>
<dbReference type="Gene3D" id="3.65.10.10">
    <property type="entry name" value="Enolpyruvate transferase domain"/>
    <property type="match status" value="2"/>
</dbReference>
<feature type="binding site" evidence="12">
    <location>
        <begin position="22"/>
        <end position="23"/>
    </location>
    <ligand>
        <name>phosphoenolpyruvate</name>
        <dbReference type="ChEBI" id="CHEBI:58702"/>
    </ligand>
</feature>
<dbReference type="GO" id="GO:0071555">
    <property type="term" value="P:cell wall organization"/>
    <property type="evidence" value="ECO:0007669"/>
    <property type="project" value="UniProtKB-KW"/>
</dbReference>
<evidence type="ECO:0000259" key="13">
    <source>
        <dbReference type="Pfam" id="PF00275"/>
    </source>
</evidence>
<keyword evidence="3 12" id="KW-0963">Cytoplasm</keyword>
<evidence type="ECO:0000256" key="12">
    <source>
        <dbReference type="HAMAP-Rule" id="MF_00111"/>
    </source>
</evidence>
<evidence type="ECO:0000256" key="5">
    <source>
        <dbReference type="ARBA" id="ARBA00022679"/>
    </source>
</evidence>
<dbReference type="UniPathway" id="UPA00219"/>
<feature type="binding site" evidence="12">
    <location>
        <begin position="131"/>
        <end position="135"/>
    </location>
    <ligand>
        <name>UDP-N-acetyl-alpha-D-glucosamine</name>
        <dbReference type="ChEBI" id="CHEBI:57705"/>
    </ligand>
</feature>
<dbReference type="InterPro" id="IPR050068">
    <property type="entry name" value="MurA_subfamily"/>
</dbReference>
<keyword evidence="15" id="KW-1185">Reference proteome</keyword>
<dbReference type="OrthoDB" id="9803760at2"/>
<evidence type="ECO:0000256" key="10">
    <source>
        <dbReference type="ARBA" id="ARBA00038367"/>
    </source>
</evidence>
<comment type="similarity">
    <text evidence="10 12">Belongs to the EPSP synthase family. MurA subfamily.</text>
</comment>
<comment type="pathway">
    <text evidence="2 12">Cell wall biogenesis; peptidoglycan biosynthesis.</text>
</comment>
<comment type="subcellular location">
    <subcellularLocation>
        <location evidence="1 12">Cytoplasm</location>
    </subcellularLocation>
</comment>
<evidence type="ECO:0000313" key="15">
    <source>
        <dbReference type="Proteomes" id="UP000239772"/>
    </source>
</evidence>
<dbReference type="CDD" id="cd01555">
    <property type="entry name" value="UdpNAET"/>
    <property type="match status" value="1"/>
</dbReference>
<dbReference type="AlphaFoldDB" id="A0A2T1HYR2"/>
<proteinExistence type="inferred from homology"/>
<evidence type="ECO:0000256" key="8">
    <source>
        <dbReference type="ARBA" id="ARBA00023306"/>
    </source>
</evidence>
<dbReference type="GO" id="GO:0009252">
    <property type="term" value="P:peptidoglycan biosynthetic process"/>
    <property type="evidence" value="ECO:0007669"/>
    <property type="project" value="UniProtKB-UniRule"/>
</dbReference>
<keyword evidence="12" id="KW-0670">Pyruvate</keyword>
<dbReference type="InterPro" id="IPR005750">
    <property type="entry name" value="UDP_GlcNAc_COvinyl_MurA"/>
</dbReference>
<accession>A0A2T1HYR2</accession>
<dbReference type="Pfam" id="PF00275">
    <property type="entry name" value="EPSP_synthase"/>
    <property type="match status" value="1"/>
</dbReference>
<evidence type="ECO:0000256" key="2">
    <source>
        <dbReference type="ARBA" id="ARBA00004752"/>
    </source>
</evidence>
<dbReference type="GO" id="GO:0005737">
    <property type="term" value="C:cytoplasm"/>
    <property type="evidence" value="ECO:0007669"/>
    <property type="project" value="UniProtKB-SubCell"/>
</dbReference>
<evidence type="ECO:0000256" key="3">
    <source>
        <dbReference type="ARBA" id="ARBA00022490"/>
    </source>
</evidence>
<feature type="active site" description="Proton donor" evidence="12">
    <location>
        <position position="126"/>
    </location>
</feature>
<dbReference type="PANTHER" id="PTHR43783:SF1">
    <property type="entry name" value="UDP-N-ACETYLGLUCOSAMINE 1-CARBOXYVINYLTRANSFERASE"/>
    <property type="match status" value="1"/>
</dbReference>
<keyword evidence="4 12" id="KW-0132">Cell division</keyword>
<dbReference type="RefSeq" id="WP_106335133.1">
    <property type="nucleotide sequence ID" value="NZ_PVZS01000002.1"/>
</dbReference>
<dbReference type="InterPro" id="IPR001986">
    <property type="entry name" value="Enolpyruvate_Tfrase_dom"/>
</dbReference>
<feature type="modified residue" description="2-(S-cysteinyl)pyruvic acid O-phosphothioketal" evidence="12">
    <location>
        <position position="126"/>
    </location>
</feature>
<protein>
    <recommendedName>
        <fullName evidence="12">UDP-N-acetylglucosamine 1-carboxyvinyltransferase</fullName>
        <ecNumber evidence="12">2.5.1.7</ecNumber>
    </recommendedName>
    <alternativeName>
        <fullName evidence="12">Enoylpyruvate transferase</fullName>
    </alternativeName>
    <alternativeName>
        <fullName evidence="12">UDP-N-acetylglucosamine enolpyruvyl transferase</fullName>
        <shortName evidence="12">EPT</shortName>
    </alternativeName>
</protein>
<dbReference type="SUPFAM" id="SSF55205">
    <property type="entry name" value="EPT/RTPC-like"/>
    <property type="match status" value="1"/>
</dbReference>
<evidence type="ECO:0000256" key="6">
    <source>
        <dbReference type="ARBA" id="ARBA00022960"/>
    </source>
</evidence>
<dbReference type="InterPro" id="IPR013792">
    <property type="entry name" value="RNA3'P_cycl/enolpyr_Trfase_a/b"/>
</dbReference>
<dbReference type="GO" id="GO:0051301">
    <property type="term" value="P:cell division"/>
    <property type="evidence" value="ECO:0007669"/>
    <property type="project" value="UniProtKB-KW"/>
</dbReference>
<dbReference type="InterPro" id="IPR036968">
    <property type="entry name" value="Enolpyruvate_Tfrase_sf"/>
</dbReference>
<feature type="binding site" evidence="12">
    <location>
        <position position="339"/>
    </location>
    <ligand>
        <name>UDP-N-acetyl-alpha-D-glucosamine</name>
        <dbReference type="ChEBI" id="CHEBI:57705"/>
    </ligand>
</feature>
<evidence type="ECO:0000256" key="11">
    <source>
        <dbReference type="ARBA" id="ARBA00047527"/>
    </source>
</evidence>
<dbReference type="PANTHER" id="PTHR43783">
    <property type="entry name" value="UDP-N-ACETYLGLUCOSAMINE 1-CARBOXYVINYLTRANSFERASE"/>
    <property type="match status" value="1"/>
</dbReference>
<dbReference type="GO" id="GO:0019277">
    <property type="term" value="P:UDP-N-acetylgalactosamine biosynthetic process"/>
    <property type="evidence" value="ECO:0007669"/>
    <property type="project" value="InterPro"/>
</dbReference>
<feature type="domain" description="Enolpyruvate transferase" evidence="13">
    <location>
        <begin position="8"/>
        <end position="418"/>
    </location>
</feature>
<comment type="caution">
    <text evidence="12">Lacks conserved residue(s) required for the propagation of feature annotation.</text>
</comment>
<feature type="binding site" evidence="12">
    <location>
        <position position="317"/>
    </location>
    <ligand>
        <name>UDP-N-acetyl-alpha-D-glucosamine</name>
        <dbReference type="ChEBI" id="CHEBI:57705"/>
    </ligand>
</feature>
<reference evidence="15" key="1">
    <citation type="submission" date="2018-03" db="EMBL/GenBank/DDBJ databases">
        <authorList>
            <person name="Sun L."/>
            <person name="Liu H."/>
            <person name="Chen W."/>
            <person name="Huang K."/>
            <person name="Liu W."/>
            <person name="Gao X."/>
        </authorList>
    </citation>
    <scope>NUCLEOTIDE SEQUENCE [LARGE SCALE GENOMIC DNA]</scope>
    <source>
        <strain evidence="15">SH9</strain>
    </source>
</reference>
<sequence length="430" mass="45431">MDRIRIVGGAPLNGSIPISGAKNAALPLMIASLLTPQTVVLENVPRLSDVRLLMRILGNHGVDASIDGKRAGQAEDHGETIRFTAREIVDTTAPYELVSRMRASFWVIAPLLARMGEARVSLPGGCAIGTRPVDLLLMALEALGAQVDIDAGYAVVRAPTGGLRGGEIVFPKVTVGGTHTALMAAVLANGTTVIDNAAREPEVTDLANCLIAMGAKIEGAGTSRIVVQGVTSLDGCRHPVLPDRIETGTYAMAVAMTGGDVTLENTRPDLLQSALDVLMRTGAEISSAPNGIRIRRSGGSIDPVDVTTEPFPGFPTDLQAQFMALMTRARGVSHIRETIFENRFMHVQELARLGAHIRLDGDLAIVEGVPVLKGAPVMATDLRASVSLVIAALAAEGETMVHRVYHLDRGFEALEKKLGRCGAQVERISG</sequence>
<dbReference type="GO" id="GO:0008760">
    <property type="term" value="F:UDP-N-acetylglucosamine 1-carboxyvinyltransferase activity"/>
    <property type="evidence" value="ECO:0007669"/>
    <property type="project" value="UniProtKB-UniRule"/>
</dbReference>
<gene>
    <name evidence="12 14" type="primary">murA</name>
    <name evidence="14" type="ORF">SLNSH_02870</name>
</gene>
<evidence type="ECO:0000256" key="7">
    <source>
        <dbReference type="ARBA" id="ARBA00022984"/>
    </source>
</evidence>
<evidence type="ECO:0000256" key="9">
    <source>
        <dbReference type="ARBA" id="ARBA00023316"/>
    </source>
</evidence>
<keyword evidence="7 12" id="KW-0573">Peptidoglycan synthesis</keyword>
<dbReference type="NCBIfam" id="TIGR01072">
    <property type="entry name" value="murA"/>
    <property type="match status" value="1"/>
</dbReference>
<keyword evidence="8 12" id="KW-0131">Cell cycle</keyword>
<dbReference type="EMBL" id="PVZS01000002">
    <property type="protein sequence ID" value="PSC06755.1"/>
    <property type="molecule type" value="Genomic_DNA"/>
</dbReference>
<keyword evidence="6 12" id="KW-0133">Cell shape</keyword>
<dbReference type="HAMAP" id="MF_00111">
    <property type="entry name" value="MurA"/>
    <property type="match status" value="1"/>
</dbReference>